<protein>
    <submittedName>
        <fullName evidence="1">Uncharacterized protein</fullName>
    </submittedName>
</protein>
<reference evidence="2" key="1">
    <citation type="submission" date="2015-10" db="EMBL/GenBank/DDBJ databases">
        <title>Complete Genome Sequence of Aeromonas schubertii strain WL1483.</title>
        <authorList>
            <person name="Liu L."/>
        </authorList>
    </citation>
    <scope>NUCLEOTIDE SEQUENCE [LARGE SCALE GENOMIC DNA]</scope>
    <source>
        <strain evidence="2">WL1483</strain>
    </source>
</reference>
<gene>
    <name evidence="1" type="ORF">WL1483_1902</name>
</gene>
<name>A0A0S2SI23_9GAMM</name>
<evidence type="ECO:0000313" key="2">
    <source>
        <dbReference type="Proteomes" id="UP000058114"/>
    </source>
</evidence>
<reference evidence="1 2" key="2">
    <citation type="journal article" date="2016" name="Genome Announc.">
        <title>Complete Genome Sequence of the Highly Virulent Aeromonas schubertii Strain WL1483, Isolated from Diseased Snakehead Fish (Channa argus) in China.</title>
        <authorList>
            <person name="Liu L."/>
            <person name="Li N."/>
            <person name="Zhang D."/>
            <person name="Fu X."/>
            <person name="Shi C."/>
            <person name="Lin Q."/>
            <person name="Hao G."/>
        </authorList>
    </citation>
    <scope>NUCLEOTIDE SEQUENCE [LARGE SCALE GENOMIC DNA]</scope>
    <source>
        <strain evidence="1 2">WL1483</strain>
    </source>
</reference>
<evidence type="ECO:0000313" key="1">
    <source>
        <dbReference type="EMBL" id="ALP41321.1"/>
    </source>
</evidence>
<accession>A0A0S2SI23</accession>
<dbReference type="KEGG" id="asr:WL1483_1902"/>
<organism evidence="1 2">
    <name type="scientific">Aeromonas schubertii</name>
    <dbReference type="NCBI Taxonomy" id="652"/>
    <lineage>
        <taxon>Bacteria</taxon>
        <taxon>Pseudomonadati</taxon>
        <taxon>Pseudomonadota</taxon>
        <taxon>Gammaproteobacteria</taxon>
        <taxon>Aeromonadales</taxon>
        <taxon>Aeromonadaceae</taxon>
        <taxon>Aeromonas</taxon>
    </lineage>
</organism>
<dbReference type="Proteomes" id="UP000058114">
    <property type="component" value="Chromosome"/>
</dbReference>
<sequence length="60" mass="6575">MAHGLIRHEGESAALSELDLSALPEPGSELEVQLRHLQLLVDKDTDRVAEVIKAWVSGDE</sequence>
<proteinExistence type="predicted"/>
<dbReference type="EMBL" id="CP013067">
    <property type="protein sequence ID" value="ALP41321.1"/>
    <property type="molecule type" value="Genomic_DNA"/>
</dbReference>
<dbReference type="AlphaFoldDB" id="A0A0S2SI23"/>
<dbReference type="PATRIC" id="fig|652.5.peg.3678"/>